<dbReference type="Proteomes" id="UP000406735">
    <property type="component" value="Unassembled WGS sequence"/>
</dbReference>
<organism evidence="1 2">
    <name type="scientific">Segatella copri</name>
    <dbReference type="NCBI Taxonomy" id="165179"/>
    <lineage>
        <taxon>Bacteria</taxon>
        <taxon>Pseudomonadati</taxon>
        <taxon>Bacteroidota</taxon>
        <taxon>Bacteroidia</taxon>
        <taxon>Bacteroidales</taxon>
        <taxon>Prevotellaceae</taxon>
        <taxon>Segatella</taxon>
    </lineage>
</organism>
<name>A0A5P0XWD1_9BACT</name>
<dbReference type="Gene3D" id="3.40.630.30">
    <property type="match status" value="1"/>
</dbReference>
<dbReference type="EMBL" id="VZCY01000089">
    <property type="protein sequence ID" value="MQN10399.1"/>
    <property type="molecule type" value="Genomic_DNA"/>
</dbReference>
<protein>
    <submittedName>
        <fullName evidence="1">Uncharacterized protein</fullName>
    </submittedName>
</protein>
<gene>
    <name evidence="1" type="ORF">F7D97_10845</name>
</gene>
<dbReference type="RefSeq" id="WP_153073364.1">
    <property type="nucleotide sequence ID" value="NZ_JAPDUK010000001.1"/>
</dbReference>
<evidence type="ECO:0000313" key="2">
    <source>
        <dbReference type="Proteomes" id="UP000406735"/>
    </source>
</evidence>
<evidence type="ECO:0000313" key="1">
    <source>
        <dbReference type="EMBL" id="MQN10399.1"/>
    </source>
</evidence>
<sequence length="282" mass="32652">MRITEEQERILGSLHCERLSSNVDNFRLVDDFYNGRNPSIVNTLQNEAYEDDANHRVAYYVVKNNSGEILFYFSLKCGLLYDEFLEGDRLLDMKAFYEHIFQLSKDPSLQGTDKDAINAILEKARTKKGLKKLEVARALHLSLDSEELLKIFGENNKNVGTTFAGVEIVHFCANEAYRDFWYQTGIHQKLGTVVFWQFIVPKILDLMEIVGCEYLFLFAADLSEDADLVNYYVDNLEFIDASEHSAATPMYDFACRFLCQETSTLQERRTSFFEHFNPDEEV</sequence>
<comment type="caution">
    <text evidence="1">The sequence shown here is derived from an EMBL/GenBank/DDBJ whole genome shotgun (WGS) entry which is preliminary data.</text>
</comment>
<reference evidence="1 2" key="1">
    <citation type="submission" date="2019-09" db="EMBL/GenBank/DDBJ databases">
        <title>Distinct polysaccharide growth profiles of human intestinal Prevotella copri isolates.</title>
        <authorList>
            <person name="Fehlner-Peach H."/>
            <person name="Magnabosco C."/>
            <person name="Raghavan V."/>
            <person name="Scher J.U."/>
            <person name="Tett A."/>
            <person name="Cox L.M."/>
            <person name="Gottsegen C."/>
            <person name="Watters A."/>
            <person name="Wiltshire- Gordon J.D."/>
            <person name="Segata N."/>
            <person name="Bonneau R."/>
            <person name="Littman D.R."/>
        </authorList>
    </citation>
    <scope>NUCLEOTIDE SEQUENCE [LARGE SCALE GENOMIC DNA]</scope>
    <source>
        <strain evidence="2">iK21513</strain>
    </source>
</reference>
<dbReference type="AlphaFoldDB" id="A0A5P0XWD1"/>
<accession>A0A5P0XWD1</accession>
<proteinExistence type="predicted"/>